<keyword evidence="3" id="KW-1185">Reference proteome</keyword>
<organism evidence="2 3">
    <name type="scientific">Panicum virgatum</name>
    <name type="common">Blackwell switchgrass</name>
    <dbReference type="NCBI Taxonomy" id="38727"/>
    <lineage>
        <taxon>Eukaryota</taxon>
        <taxon>Viridiplantae</taxon>
        <taxon>Streptophyta</taxon>
        <taxon>Embryophyta</taxon>
        <taxon>Tracheophyta</taxon>
        <taxon>Spermatophyta</taxon>
        <taxon>Magnoliopsida</taxon>
        <taxon>Liliopsida</taxon>
        <taxon>Poales</taxon>
        <taxon>Poaceae</taxon>
        <taxon>PACMAD clade</taxon>
        <taxon>Panicoideae</taxon>
        <taxon>Panicodae</taxon>
        <taxon>Paniceae</taxon>
        <taxon>Panicinae</taxon>
        <taxon>Panicum</taxon>
        <taxon>Panicum sect. Hiantes</taxon>
    </lineage>
</organism>
<sequence length="78" mass="8680">MKVVSLTSLVLKRHACLGLLVAKTIGTPNSTPHFCTPPCCRFPTYRRSTFVVDMVISCCEPVLLRSCLDPNFKIPKDL</sequence>
<accession>A0A8T0XE17</accession>
<proteinExistence type="predicted"/>
<keyword evidence="1" id="KW-0732">Signal</keyword>
<evidence type="ECO:0000313" key="3">
    <source>
        <dbReference type="Proteomes" id="UP000823388"/>
    </source>
</evidence>
<feature type="signal peptide" evidence="1">
    <location>
        <begin position="1"/>
        <end position="26"/>
    </location>
</feature>
<feature type="chain" id="PRO_5035862868" description="Secreted protein" evidence="1">
    <location>
        <begin position="27"/>
        <end position="78"/>
    </location>
</feature>
<gene>
    <name evidence="2" type="ORF">PVAP13_1KG062177</name>
</gene>
<dbReference type="EMBL" id="CM029037">
    <property type="protein sequence ID" value="KAG2656126.1"/>
    <property type="molecule type" value="Genomic_DNA"/>
</dbReference>
<protein>
    <recommendedName>
        <fullName evidence="4">Secreted protein</fullName>
    </recommendedName>
</protein>
<dbReference type="Proteomes" id="UP000823388">
    <property type="component" value="Chromosome 1K"/>
</dbReference>
<reference evidence="2 3" key="1">
    <citation type="submission" date="2020-05" db="EMBL/GenBank/DDBJ databases">
        <title>WGS assembly of Panicum virgatum.</title>
        <authorList>
            <person name="Lovell J.T."/>
            <person name="Jenkins J."/>
            <person name="Shu S."/>
            <person name="Juenger T.E."/>
            <person name="Schmutz J."/>
        </authorList>
    </citation>
    <scope>NUCLEOTIDE SEQUENCE [LARGE SCALE GENOMIC DNA]</scope>
    <source>
        <strain evidence="3">cv. AP13</strain>
    </source>
</reference>
<evidence type="ECO:0000313" key="2">
    <source>
        <dbReference type="EMBL" id="KAG2656126.1"/>
    </source>
</evidence>
<name>A0A8T0XE17_PANVG</name>
<evidence type="ECO:0008006" key="4">
    <source>
        <dbReference type="Google" id="ProtNLM"/>
    </source>
</evidence>
<dbReference type="AlphaFoldDB" id="A0A8T0XE17"/>
<comment type="caution">
    <text evidence="2">The sequence shown here is derived from an EMBL/GenBank/DDBJ whole genome shotgun (WGS) entry which is preliminary data.</text>
</comment>
<evidence type="ECO:0000256" key="1">
    <source>
        <dbReference type="SAM" id="SignalP"/>
    </source>
</evidence>